<protein>
    <submittedName>
        <fullName evidence="5">Flagellar basal body rod modification protein</fullName>
    </submittedName>
</protein>
<feature type="compositionally biased region" description="Polar residues" evidence="4">
    <location>
        <begin position="1"/>
        <end position="17"/>
    </location>
</feature>
<dbReference type="STRING" id="29349.CLOTH_03740"/>
<feature type="coiled-coil region" evidence="3">
    <location>
        <begin position="114"/>
        <end position="141"/>
    </location>
</feature>
<dbReference type="EMBL" id="MZGW01000001">
    <property type="protein sequence ID" value="OPJ57091.1"/>
    <property type="molecule type" value="Genomic_DNA"/>
</dbReference>
<keyword evidence="5" id="KW-0966">Cell projection</keyword>
<name>A0A1V4IAS3_9FIRM</name>
<keyword evidence="6" id="KW-1185">Reference proteome</keyword>
<evidence type="ECO:0000313" key="5">
    <source>
        <dbReference type="EMBL" id="OPJ57091.1"/>
    </source>
</evidence>
<comment type="similarity">
    <text evidence="1">Belongs to the FlgD family.</text>
</comment>
<evidence type="ECO:0000256" key="1">
    <source>
        <dbReference type="ARBA" id="ARBA00010577"/>
    </source>
</evidence>
<sequence>MSNINALSNLHNYSQNDTKSKRDSLGKDEFLHLLITQLKYQDPLKPMEDKEFISQMAQFSSLEQIQNLSNVMERSQSNLISEIKLLRQDLANNKGYEEIVNEIKKLNTDLAYDNMYLSSKIDELINELRALKEASSVEENSIESMITEI</sequence>
<evidence type="ECO:0000256" key="4">
    <source>
        <dbReference type="SAM" id="MobiDB-lite"/>
    </source>
</evidence>
<dbReference type="Proteomes" id="UP000190140">
    <property type="component" value="Unassembled WGS sequence"/>
</dbReference>
<accession>A0A1V4IAS3</accession>
<organism evidence="5 6">
    <name type="scientific">Alkalithermobacter paradoxus</name>
    <dbReference type="NCBI Taxonomy" id="29349"/>
    <lineage>
        <taxon>Bacteria</taxon>
        <taxon>Bacillati</taxon>
        <taxon>Bacillota</taxon>
        <taxon>Clostridia</taxon>
        <taxon>Peptostreptococcales</taxon>
        <taxon>Tepidibacteraceae</taxon>
        <taxon>Alkalithermobacter</taxon>
    </lineage>
</organism>
<keyword evidence="2" id="KW-1005">Bacterial flagellum biogenesis</keyword>
<dbReference type="Pfam" id="PF03963">
    <property type="entry name" value="FlgD"/>
    <property type="match status" value="1"/>
</dbReference>
<dbReference type="GO" id="GO:0044781">
    <property type="term" value="P:bacterial-type flagellum organization"/>
    <property type="evidence" value="ECO:0007669"/>
    <property type="project" value="UniProtKB-KW"/>
</dbReference>
<evidence type="ECO:0000256" key="2">
    <source>
        <dbReference type="ARBA" id="ARBA00022795"/>
    </source>
</evidence>
<evidence type="ECO:0000256" key="3">
    <source>
        <dbReference type="SAM" id="Coils"/>
    </source>
</evidence>
<comment type="caution">
    <text evidence="5">The sequence shown here is derived from an EMBL/GenBank/DDBJ whole genome shotgun (WGS) entry which is preliminary data.</text>
</comment>
<dbReference type="AlphaFoldDB" id="A0A1V4IAS3"/>
<dbReference type="OrthoDB" id="1752746at2"/>
<reference evidence="5 6" key="1">
    <citation type="submission" date="2017-03" db="EMBL/GenBank/DDBJ databases">
        <title>Genome sequence of Clostridium thermoalcaliphilum DSM 7309.</title>
        <authorList>
            <person name="Poehlein A."/>
            <person name="Daniel R."/>
        </authorList>
    </citation>
    <scope>NUCLEOTIDE SEQUENCE [LARGE SCALE GENOMIC DNA]</scope>
    <source>
        <strain evidence="5 6">DSM 7309</strain>
    </source>
</reference>
<evidence type="ECO:0000313" key="6">
    <source>
        <dbReference type="Proteomes" id="UP000190140"/>
    </source>
</evidence>
<keyword evidence="5" id="KW-0969">Cilium</keyword>
<keyword evidence="5" id="KW-0282">Flagellum</keyword>
<proteinExistence type="inferred from homology"/>
<keyword evidence="3" id="KW-0175">Coiled coil</keyword>
<dbReference type="InterPro" id="IPR005648">
    <property type="entry name" value="FlgD"/>
</dbReference>
<gene>
    <name evidence="5" type="ORF">CLOTH_03740</name>
</gene>
<dbReference type="RefSeq" id="WP_079410681.1">
    <property type="nucleotide sequence ID" value="NZ_MZGW01000001.1"/>
</dbReference>
<feature type="region of interest" description="Disordered" evidence="4">
    <location>
        <begin position="1"/>
        <end position="22"/>
    </location>
</feature>